<evidence type="ECO:0000313" key="1">
    <source>
        <dbReference type="EMBL" id="KAJ0177470.1"/>
    </source>
</evidence>
<protein>
    <submittedName>
        <fullName evidence="1">Uncharacterized protein</fullName>
    </submittedName>
</protein>
<keyword evidence="2" id="KW-1185">Reference proteome</keyword>
<dbReference type="Proteomes" id="UP000824533">
    <property type="component" value="Linkage Group LG12"/>
</dbReference>
<accession>A0ACC1D154</accession>
<organism evidence="1 2">
    <name type="scientific">Dendrolimus kikuchii</name>
    <dbReference type="NCBI Taxonomy" id="765133"/>
    <lineage>
        <taxon>Eukaryota</taxon>
        <taxon>Metazoa</taxon>
        <taxon>Ecdysozoa</taxon>
        <taxon>Arthropoda</taxon>
        <taxon>Hexapoda</taxon>
        <taxon>Insecta</taxon>
        <taxon>Pterygota</taxon>
        <taxon>Neoptera</taxon>
        <taxon>Endopterygota</taxon>
        <taxon>Lepidoptera</taxon>
        <taxon>Glossata</taxon>
        <taxon>Ditrysia</taxon>
        <taxon>Bombycoidea</taxon>
        <taxon>Lasiocampidae</taxon>
        <taxon>Dendrolimus</taxon>
    </lineage>
</organism>
<comment type="caution">
    <text evidence="1">The sequence shown here is derived from an EMBL/GenBank/DDBJ whole genome shotgun (WGS) entry which is preliminary data.</text>
</comment>
<name>A0ACC1D154_9NEOP</name>
<evidence type="ECO:0000313" key="2">
    <source>
        <dbReference type="Proteomes" id="UP000824533"/>
    </source>
</evidence>
<sequence>MCVCSSHLVEVKQNVTRGGRDSKFRDDTFHILYLIATAHNITFLDVPRYGDPAREANLVCHYVNAKDDPPLHSVKWYRGSDEIFRFTPGTHPQTRTFNTTMPGVTKSSCSSHICAINVVLPKSYNTRLTFTCEVSTEGPRFAFVKETKNLTVAVTLKEDPVISEIPGSVQLGEDLLLNCTTSPAMPPANIVWYIDGRPERTEPWMVNNTQVSAANEFGLRSSWRALRLRVATTNSHMALRCEATQPTWPPYVRSTNTTIVVARSPHLSMFTASGSYIHHQAGILVVAACVIVHMLAKLSAFIRV</sequence>
<gene>
    <name evidence="1" type="ORF">K1T71_007479</name>
</gene>
<proteinExistence type="predicted"/>
<reference evidence="1 2" key="1">
    <citation type="journal article" date="2021" name="Front. Genet.">
        <title>Chromosome-Level Genome Assembly Reveals Significant Gene Expansion in the Toll and IMD Signaling Pathways of Dendrolimus kikuchii.</title>
        <authorList>
            <person name="Zhou J."/>
            <person name="Wu P."/>
            <person name="Xiong Z."/>
            <person name="Liu N."/>
            <person name="Zhao N."/>
            <person name="Ji M."/>
            <person name="Qiu Y."/>
            <person name="Yang B."/>
        </authorList>
    </citation>
    <scope>NUCLEOTIDE SEQUENCE [LARGE SCALE GENOMIC DNA]</scope>
    <source>
        <strain evidence="1">Ann1</strain>
    </source>
</reference>
<dbReference type="EMBL" id="CM034398">
    <property type="protein sequence ID" value="KAJ0177470.1"/>
    <property type="molecule type" value="Genomic_DNA"/>
</dbReference>